<name>A0A5R8KCM8_9BACT</name>
<dbReference type="Proteomes" id="UP000306196">
    <property type="component" value="Unassembled WGS sequence"/>
</dbReference>
<accession>A0A5R8KCM8</accession>
<dbReference type="AlphaFoldDB" id="A0A5R8KCM8"/>
<evidence type="ECO:0000313" key="2">
    <source>
        <dbReference type="Proteomes" id="UP000306196"/>
    </source>
</evidence>
<comment type="caution">
    <text evidence="1">The sequence shown here is derived from an EMBL/GenBank/DDBJ whole genome shotgun (WGS) entry which is preliminary data.</text>
</comment>
<dbReference type="SUPFAM" id="SSF50969">
    <property type="entry name" value="YVTN repeat-like/Quinoprotein amine dehydrogenase"/>
    <property type="match status" value="1"/>
</dbReference>
<protein>
    <submittedName>
        <fullName evidence="1">DUF4394 domain-containing protein</fullName>
    </submittedName>
</protein>
<dbReference type="InterPro" id="IPR015943">
    <property type="entry name" value="WD40/YVTN_repeat-like_dom_sf"/>
</dbReference>
<keyword evidence="2" id="KW-1185">Reference proteome</keyword>
<dbReference type="InterPro" id="IPR011044">
    <property type="entry name" value="Quino_amine_DH_bsu"/>
</dbReference>
<evidence type="ECO:0000313" key="1">
    <source>
        <dbReference type="EMBL" id="TLD69685.1"/>
    </source>
</evidence>
<dbReference type="EMBL" id="VAUV01000012">
    <property type="protein sequence ID" value="TLD69685.1"/>
    <property type="molecule type" value="Genomic_DNA"/>
</dbReference>
<sequence length="337" mass="35785">MHITIPRPLSLRLIQMLPDEATRRNSSHRSQRLIRVMHQFSAFALLCIALLIPPSSASGQQLWISGTNSSSIPYQPHHIGVVDLSTGNISQQVQITGLGANEIFTDIAWDPSGNTLWGLSYRQTPSYESFVYQINHLTGAATLVDSITGYRMQSLAIDALGEMLYMAPLDSAFLTSYDIVALSFTTTPLSAPLGSRGDMVFGPGGALYSSTLQFSSPFTESIVAVDPVDGTVTSLINTGGDPQLYAMAWMNETSDLLAIGGFAGYTPSGGFPGGAGQIYSLDPLTGTITYTSTLNLAGTGFSSFIGGASVQAPEPSAGFLVMVAGLLAFRRQRPSLP</sequence>
<reference evidence="1 2" key="1">
    <citation type="submission" date="2019-05" db="EMBL/GenBank/DDBJ databases">
        <title>Verrucobacter flavum gen. nov., sp. nov. a new member of the family Verrucomicrobiaceae.</title>
        <authorList>
            <person name="Szuroczki S."/>
            <person name="Abbaszade G."/>
            <person name="Szabo A."/>
            <person name="Felfoldi T."/>
            <person name="Schumann P."/>
            <person name="Boka K."/>
            <person name="Keki Z."/>
            <person name="Toumi M."/>
            <person name="Toth E."/>
        </authorList>
    </citation>
    <scope>NUCLEOTIDE SEQUENCE [LARGE SCALE GENOMIC DNA]</scope>
    <source>
        <strain evidence="1 2">MG-N-17</strain>
    </source>
</reference>
<organism evidence="1 2">
    <name type="scientific">Phragmitibacter flavus</name>
    <dbReference type="NCBI Taxonomy" id="2576071"/>
    <lineage>
        <taxon>Bacteria</taxon>
        <taxon>Pseudomonadati</taxon>
        <taxon>Verrucomicrobiota</taxon>
        <taxon>Verrucomicrobiia</taxon>
        <taxon>Verrucomicrobiales</taxon>
        <taxon>Verrucomicrobiaceae</taxon>
        <taxon>Phragmitibacter</taxon>
    </lineage>
</organism>
<gene>
    <name evidence="1" type="ORF">FEM03_17165</name>
</gene>
<proteinExistence type="predicted"/>
<dbReference type="Gene3D" id="2.130.10.10">
    <property type="entry name" value="YVTN repeat-like/Quinoprotein amine dehydrogenase"/>
    <property type="match status" value="1"/>
</dbReference>